<name>A0A2P2MAJ5_RHIMU</name>
<reference evidence="1" key="1">
    <citation type="submission" date="2018-02" db="EMBL/GenBank/DDBJ databases">
        <title>Rhizophora mucronata_Transcriptome.</title>
        <authorList>
            <person name="Meera S.P."/>
            <person name="Sreeshan A."/>
            <person name="Augustine A."/>
        </authorList>
    </citation>
    <scope>NUCLEOTIDE SEQUENCE</scope>
    <source>
        <tissue evidence="1">Leaf</tissue>
    </source>
</reference>
<dbReference type="EMBL" id="GGEC01046745">
    <property type="protein sequence ID" value="MBX27229.1"/>
    <property type="molecule type" value="Transcribed_RNA"/>
</dbReference>
<dbReference type="AlphaFoldDB" id="A0A2P2MAJ5"/>
<proteinExistence type="predicted"/>
<sequence length="35" mass="4130">MVVQFSHLTHVCSWRAVFTKESSVCCWSVCKERVR</sequence>
<organism evidence="1">
    <name type="scientific">Rhizophora mucronata</name>
    <name type="common">Asiatic mangrove</name>
    <dbReference type="NCBI Taxonomy" id="61149"/>
    <lineage>
        <taxon>Eukaryota</taxon>
        <taxon>Viridiplantae</taxon>
        <taxon>Streptophyta</taxon>
        <taxon>Embryophyta</taxon>
        <taxon>Tracheophyta</taxon>
        <taxon>Spermatophyta</taxon>
        <taxon>Magnoliopsida</taxon>
        <taxon>eudicotyledons</taxon>
        <taxon>Gunneridae</taxon>
        <taxon>Pentapetalae</taxon>
        <taxon>rosids</taxon>
        <taxon>fabids</taxon>
        <taxon>Malpighiales</taxon>
        <taxon>Rhizophoraceae</taxon>
        <taxon>Rhizophora</taxon>
    </lineage>
</organism>
<accession>A0A2P2MAJ5</accession>
<protein>
    <submittedName>
        <fullName evidence="1">Uncharacterized protein</fullName>
    </submittedName>
</protein>
<evidence type="ECO:0000313" key="1">
    <source>
        <dbReference type="EMBL" id="MBX27229.1"/>
    </source>
</evidence>